<feature type="non-terminal residue" evidence="1">
    <location>
        <position position="27"/>
    </location>
</feature>
<evidence type="ECO:0000313" key="1">
    <source>
        <dbReference type="EMBL" id="EJX02420.1"/>
    </source>
</evidence>
<organism evidence="1">
    <name type="scientific">gut metagenome</name>
    <dbReference type="NCBI Taxonomy" id="749906"/>
    <lineage>
        <taxon>unclassified sequences</taxon>
        <taxon>metagenomes</taxon>
        <taxon>organismal metagenomes</taxon>
    </lineage>
</organism>
<dbReference type="AlphaFoldDB" id="J9GQS1"/>
<proteinExistence type="predicted"/>
<comment type="caution">
    <text evidence="1">The sequence shown here is derived from an EMBL/GenBank/DDBJ whole genome shotgun (WGS) entry which is preliminary data.</text>
</comment>
<protein>
    <submittedName>
        <fullName evidence="1">Uncharacterized protein</fullName>
    </submittedName>
</protein>
<sequence length="27" mass="3224">MLKFNQYVRAESLEQAYTLCQKKAAWC</sequence>
<gene>
    <name evidence="1" type="ORF">EVA_09473</name>
</gene>
<accession>J9GQS1</accession>
<name>J9GQS1_9ZZZZ</name>
<dbReference type="EMBL" id="AMCI01002547">
    <property type="protein sequence ID" value="EJX02420.1"/>
    <property type="molecule type" value="Genomic_DNA"/>
</dbReference>
<reference evidence="1" key="1">
    <citation type="journal article" date="2012" name="PLoS ONE">
        <title>Gene sets for utilization of primary and secondary nutrition supplies in the distal gut of endangered iberian lynx.</title>
        <authorList>
            <person name="Alcaide M."/>
            <person name="Messina E."/>
            <person name="Richter M."/>
            <person name="Bargiela R."/>
            <person name="Peplies J."/>
            <person name="Huws S.A."/>
            <person name="Newbold C.J."/>
            <person name="Golyshin P.N."/>
            <person name="Simon M.A."/>
            <person name="Lopez G."/>
            <person name="Yakimov M.M."/>
            <person name="Ferrer M."/>
        </authorList>
    </citation>
    <scope>NUCLEOTIDE SEQUENCE</scope>
</reference>